<evidence type="ECO:0000313" key="2">
    <source>
        <dbReference type="Proteomes" id="UP000676246"/>
    </source>
</evidence>
<comment type="caution">
    <text evidence="1">The sequence shown here is derived from an EMBL/GenBank/DDBJ whole genome shotgun (WGS) entry which is preliminary data.</text>
</comment>
<reference evidence="1 2" key="1">
    <citation type="submission" date="2021-04" db="EMBL/GenBank/DDBJ databases">
        <title>The genome sequence of Ideonella sp. 3Y2.</title>
        <authorList>
            <person name="Liu Y."/>
        </authorList>
    </citation>
    <scope>NUCLEOTIDE SEQUENCE [LARGE SCALE GENOMIC DNA]</scope>
    <source>
        <strain evidence="1 2">3Y2</strain>
    </source>
</reference>
<evidence type="ECO:0000313" key="1">
    <source>
        <dbReference type="EMBL" id="MBQ0931881.1"/>
    </source>
</evidence>
<dbReference type="AlphaFoldDB" id="A0A940YB17"/>
<gene>
    <name evidence="1" type="ORF">KAK03_15465</name>
</gene>
<dbReference type="RefSeq" id="WP_210854983.1">
    <property type="nucleotide sequence ID" value="NZ_JAGQDD010000012.1"/>
</dbReference>
<sequence length="98" mass="10637">MTDDTREPGKSPRPSDATLALEQHVIDLRFDLGLTLSGQADRDVAALLAVQQRALGRLATIALQHARDPELRALAQRIADQTGSLEGSLKDIQARLAR</sequence>
<accession>A0A940YB17</accession>
<organism evidence="1 2">
    <name type="scientific">Ideonella alba</name>
    <dbReference type="NCBI Taxonomy" id="2824118"/>
    <lineage>
        <taxon>Bacteria</taxon>
        <taxon>Pseudomonadati</taxon>
        <taxon>Pseudomonadota</taxon>
        <taxon>Betaproteobacteria</taxon>
        <taxon>Burkholderiales</taxon>
        <taxon>Sphaerotilaceae</taxon>
        <taxon>Ideonella</taxon>
    </lineage>
</organism>
<proteinExistence type="predicted"/>
<name>A0A940YB17_9BURK</name>
<dbReference type="EMBL" id="JAGQDD010000012">
    <property type="protein sequence ID" value="MBQ0931881.1"/>
    <property type="molecule type" value="Genomic_DNA"/>
</dbReference>
<dbReference type="Proteomes" id="UP000676246">
    <property type="component" value="Unassembled WGS sequence"/>
</dbReference>
<keyword evidence="2" id="KW-1185">Reference proteome</keyword>
<protein>
    <submittedName>
        <fullName evidence="1">Uncharacterized protein</fullName>
    </submittedName>
</protein>